<feature type="region of interest" description="Disordered" evidence="14">
    <location>
        <begin position="185"/>
        <end position="208"/>
    </location>
</feature>
<dbReference type="InterPro" id="IPR009567">
    <property type="entry name" value="SARAF"/>
</dbReference>
<keyword evidence="4" id="KW-0813">Transport</keyword>
<proteinExistence type="inferred from homology"/>
<dbReference type="GO" id="GO:0005789">
    <property type="term" value="C:endoplasmic reticulum membrane"/>
    <property type="evidence" value="ECO:0007669"/>
    <property type="project" value="UniProtKB-SubCell"/>
</dbReference>
<dbReference type="PANTHER" id="PTHR15929">
    <property type="entry name" value="STORE-OPERATED CALCIUM ENTRY-ASSOCIATED REGULATORY FACTOR"/>
    <property type="match status" value="1"/>
</dbReference>
<evidence type="ECO:0000256" key="1">
    <source>
        <dbReference type="ARBA" id="ARBA00004115"/>
    </source>
</evidence>
<evidence type="ECO:0000256" key="2">
    <source>
        <dbReference type="ARBA" id="ARBA00006833"/>
    </source>
</evidence>
<keyword evidence="16" id="KW-1185">Reference proteome</keyword>
<evidence type="ECO:0000256" key="10">
    <source>
        <dbReference type="ARBA" id="ARBA00022989"/>
    </source>
</evidence>
<dbReference type="GeneTree" id="ENSGT00390000013419"/>
<feature type="region of interest" description="Disordered" evidence="14">
    <location>
        <begin position="292"/>
        <end position="333"/>
    </location>
</feature>
<comment type="subcellular location">
    <subcellularLocation>
        <location evidence="1">Endoplasmic reticulum membrane</location>
        <topology evidence="1">Single-pass type I membrane protein</topology>
    </subcellularLocation>
</comment>
<keyword evidence="9" id="KW-0106">Calcium</keyword>
<keyword evidence="8" id="KW-0256">Endoplasmic reticulum</keyword>
<dbReference type="Proteomes" id="UP000694565">
    <property type="component" value="Unplaced"/>
</dbReference>
<keyword evidence="12" id="KW-0472">Membrane</keyword>
<sequence length="333" mass="36187">RPGLSRVSRPVEPCSVLLRDIQALTLYKDRYSTSRRSTPVPQLQCVGVVQCRNKGWDGVDIQWECKTDMDKAYRFGRIEVNCEGYSHPADALILKGSCGLEYTLELTEEGRGTSQGLSGFASSFFSAFSGNQHQRHQPSQQNHQSSQPSGSGDSGGLLVVAVLLLLAYAVYKLFLSGNTAQWGQTSGQAGYPRDNHHGSTAGPPPPGFKPDFTGNYNYLLKSVLVLCCVKAILVPTPGYGFHSDYTHRQQYPGGQAPPGTGGGYWTGMGTGGLLYSELSCCLFYRSQPYNHDHSASSSSRHPPSPSGTRTASGRTVSTHQPFTTSDKDIDQRH</sequence>
<feature type="region of interest" description="Disordered" evidence="14">
    <location>
        <begin position="132"/>
        <end position="151"/>
    </location>
</feature>
<keyword evidence="7" id="KW-0732">Signal</keyword>
<reference evidence="15" key="2">
    <citation type="submission" date="2025-09" db="UniProtKB">
        <authorList>
            <consortium name="Ensembl"/>
        </authorList>
    </citation>
    <scope>IDENTIFICATION</scope>
</reference>
<keyword evidence="11" id="KW-0406">Ion transport</keyword>
<accession>A0A8C3A9F1</accession>
<dbReference type="PANTHER" id="PTHR15929:SF0">
    <property type="entry name" value="STORE-OPERATED CALCIUM ENTRY-ASSOCIATED REGULATORY FACTOR"/>
    <property type="match status" value="1"/>
</dbReference>
<evidence type="ECO:0000313" key="16">
    <source>
        <dbReference type="Proteomes" id="UP000694565"/>
    </source>
</evidence>
<comment type="similarity">
    <text evidence="2">Belongs to the SARAF family.</text>
</comment>
<keyword evidence="5" id="KW-0109">Calcium transport</keyword>
<evidence type="ECO:0000256" key="4">
    <source>
        <dbReference type="ARBA" id="ARBA00022448"/>
    </source>
</evidence>
<keyword evidence="10" id="KW-1133">Transmembrane helix</keyword>
<dbReference type="Ensembl" id="ENSCLMT00005040023.1">
    <property type="protein sequence ID" value="ENSCLMP00005038549.1"/>
    <property type="gene ID" value="ENSCLMG00005018254.1"/>
</dbReference>
<evidence type="ECO:0000256" key="13">
    <source>
        <dbReference type="ARBA" id="ARBA00031116"/>
    </source>
</evidence>
<protein>
    <recommendedName>
        <fullName evidence="3">Store-operated calcium entry-associated regulatory factor</fullName>
    </recommendedName>
    <alternativeName>
        <fullName evidence="13">Transmembrane protein 66</fullName>
    </alternativeName>
</protein>
<dbReference type="AlphaFoldDB" id="A0A8C3A9F1"/>
<evidence type="ECO:0000256" key="12">
    <source>
        <dbReference type="ARBA" id="ARBA00023136"/>
    </source>
</evidence>
<reference evidence="15" key="1">
    <citation type="submission" date="2025-08" db="UniProtKB">
        <authorList>
            <consortium name="Ensembl"/>
        </authorList>
    </citation>
    <scope>IDENTIFICATION</scope>
</reference>
<dbReference type="Pfam" id="PF06682">
    <property type="entry name" value="SARAF"/>
    <property type="match status" value="1"/>
</dbReference>
<evidence type="ECO:0000256" key="6">
    <source>
        <dbReference type="ARBA" id="ARBA00022692"/>
    </source>
</evidence>
<evidence type="ECO:0000313" key="15">
    <source>
        <dbReference type="Ensembl" id="ENSCLMP00005038549.1"/>
    </source>
</evidence>
<evidence type="ECO:0000256" key="7">
    <source>
        <dbReference type="ARBA" id="ARBA00022729"/>
    </source>
</evidence>
<dbReference type="GO" id="GO:0006816">
    <property type="term" value="P:calcium ion transport"/>
    <property type="evidence" value="ECO:0007669"/>
    <property type="project" value="UniProtKB-KW"/>
</dbReference>
<feature type="compositionally biased region" description="Polar residues" evidence="14">
    <location>
        <begin position="307"/>
        <end position="324"/>
    </location>
</feature>
<evidence type="ECO:0000256" key="3">
    <source>
        <dbReference type="ARBA" id="ARBA00016584"/>
    </source>
</evidence>
<evidence type="ECO:0000256" key="9">
    <source>
        <dbReference type="ARBA" id="ARBA00022837"/>
    </source>
</evidence>
<organism evidence="15 16">
    <name type="scientific">Cyclopterus lumpus</name>
    <name type="common">Lumpsucker</name>
    <dbReference type="NCBI Taxonomy" id="8103"/>
    <lineage>
        <taxon>Eukaryota</taxon>
        <taxon>Metazoa</taxon>
        <taxon>Chordata</taxon>
        <taxon>Craniata</taxon>
        <taxon>Vertebrata</taxon>
        <taxon>Euteleostomi</taxon>
        <taxon>Actinopterygii</taxon>
        <taxon>Neopterygii</taxon>
        <taxon>Teleostei</taxon>
        <taxon>Neoteleostei</taxon>
        <taxon>Acanthomorphata</taxon>
        <taxon>Eupercaria</taxon>
        <taxon>Perciformes</taxon>
        <taxon>Cottioidei</taxon>
        <taxon>Cottales</taxon>
        <taxon>Cyclopteridae</taxon>
        <taxon>Cyclopterus</taxon>
    </lineage>
</organism>
<evidence type="ECO:0000256" key="8">
    <source>
        <dbReference type="ARBA" id="ARBA00022824"/>
    </source>
</evidence>
<name>A0A8C3A9F1_CYCLU</name>
<evidence type="ECO:0000256" key="5">
    <source>
        <dbReference type="ARBA" id="ARBA00022568"/>
    </source>
</evidence>
<evidence type="ECO:0000256" key="14">
    <source>
        <dbReference type="SAM" id="MobiDB-lite"/>
    </source>
</evidence>
<evidence type="ECO:0000256" key="11">
    <source>
        <dbReference type="ARBA" id="ARBA00023065"/>
    </source>
</evidence>
<keyword evidence="6" id="KW-0812">Transmembrane</keyword>
<dbReference type="GO" id="GO:2001256">
    <property type="term" value="P:regulation of store-operated calcium entry"/>
    <property type="evidence" value="ECO:0007669"/>
    <property type="project" value="InterPro"/>
</dbReference>